<comment type="caution">
    <text evidence="1">The sequence shown here is derived from an EMBL/GenBank/DDBJ whole genome shotgun (WGS) entry which is preliminary data.</text>
</comment>
<organism evidence="1">
    <name type="scientific">marine sediment metagenome</name>
    <dbReference type="NCBI Taxonomy" id="412755"/>
    <lineage>
        <taxon>unclassified sequences</taxon>
        <taxon>metagenomes</taxon>
        <taxon>ecological metagenomes</taxon>
    </lineage>
</organism>
<proteinExistence type="predicted"/>
<evidence type="ECO:0000313" key="1">
    <source>
        <dbReference type="EMBL" id="KKK61701.1"/>
    </source>
</evidence>
<feature type="non-terminal residue" evidence="1">
    <location>
        <position position="1"/>
    </location>
</feature>
<reference evidence="1" key="1">
    <citation type="journal article" date="2015" name="Nature">
        <title>Complex archaea that bridge the gap between prokaryotes and eukaryotes.</title>
        <authorList>
            <person name="Spang A."/>
            <person name="Saw J.H."/>
            <person name="Jorgensen S.L."/>
            <person name="Zaremba-Niedzwiedzka K."/>
            <person name="Martijn J."/>
            <person name="Lind A.E."/>
            <person name="van Eijk R."/>
            <person name="Schleper C."/>
            <person name="Guy L."/>
            <person name="Ettema T.J."/>
        </authorList>
    </citation>
    <scope>NUCLEOTIDE SEQUENCE</scope>
</reference>
<name>A0A0F8ZP69_9ZZZZ</name>
<gene>
    <name evidence="1" type="ORF">LCGC14_3011690</name>
</gene>
<dbReference type="AlphaFoldDB" id="A0A0F8ZP69"/>
<dbReference type="EMBL" id="LAZR01062352">
    <property type="protein sequence ID" value="KKK61701.1"/>
    <property type="molecule type" value="Genomic_DNA"/>
</dbReference>
<protein>
    <submittedName>
        <fullName evidence="1">Uncharacterized protein</fullName>
    </submittedName>
</protein>
<accession>A0A0F8ZP69</accession>
<sequence length="73" mass="8730">FLYSIEYCEEARELYAESNSYFQDAITNFEEAGKIAEEKYKELIDYYTQTLDRQYNGKTNILPTIKRYSQNGF</sequence>